<dbReference type="PANTHER" id="PTHR43766">
    <property type="entry name" value="TRYPTOPHAN--TRNA LIGASE, MITOCHONDRIAL"/>
    <property type="match status" value="1"/>
</dbReference>
<evidence type="ECO:0000256" key="5">
    <source>
        <dbReference type="ARBA" id="ARBA00022917"/>
    </source>
</evidence>
<name>A0A1M6JW94_9FIRM</name>
<feature type="binding site" evidence="8">
    <location>
        <begin position="151"/>
        <end position="153"/>
    </location>
    <ligand>
        <name>ATP</name>
        <dbReference type="ChEBI" id="CHEBI:30616"/>
    </ligand>
</feature>
<dbReference type="PROSITE" id="PS00178">
    <property type="entry name" value="AA_TRNA_LIGASE_I"/>
    <property type="match status" value="1"/>
</dbReference>
<feature type="binding site" evidence="8">
    <location>
        <begin position="12"/>
        <end position="14"/>
    </location>
    <ligand>
        <name>ATP</name>
        <dbReference type="ChEBI" id="CHEBI:30616"/>
    </ligand>
</feature>
<feature type="binding site" evidence="8">
    <location>
        <begin position="197"/>
        <end position="201"/>
    </location>
    <ligand>
        <name>ATP</name>
        <dbReference type="ChEBI" id="CHEBI:30616"/>
    </ligand>
</feature>
<evidence type="ECO:0000256" key="9">
    <source>
        <dbReference type="RuleBase" id="RU363036"/>
    </source>
</evidence>
<comment type="catalytic activity">
    <reaction evidence="7 8">
        <text>tRNA(Trp) + L-tryptophan + ATP = L-tryptophyl-tRNA(Trp) + AMP + diphosphate + H(+)</text>
        <dbReference type="Rhea" id="RHEA:24080"/>
        <dbReference type="Rhea" id="RHEA-COMP:9671"/>
        <dbReference type="Rhea" id="RHEA-COMP:9705"/>
        <dbReference type="ChEBI" id="CHEBI:15378"/>
        <dbReference type="ChEBI" id="CHEBI:30616"/>
        <dbReference type="ChEBI" id="CHEBI:33019"/>
        <dbReference type="ChEBI" id="CHEBI:57912"/>
        <dbReference type="ChEBI" id="CHEBI:78442"/>
        <dbReference type="ChEBI" id="CHEBI:78535"/>
        <dbReference type="ChEBI" id="CHEBI:456215"/>
        <dbReference type="EC" id="6.1.1.2"/>
    </reaction>
</comment>
<dbReference type="InterPro" id="IPR002305">
    <property type="entry name" value="aa-tRNA-synth_Ic"/>
</dbReference>
<keyword evidence="4 8" id="KW-0067">ATP-binding</keyword>
<keyword evidence="3 8" id="KW-0547">Nucleotide-binding</keyword>
<evidence type="ECO:0000256" key="4">
    <source>
        <dbReference type="ARBA" id="ARBA00022840"/>
    </source>
</evidence>
<dbReference type="Gene3D" id="3.40.50.620">
    <property type="entry name" value="HUPs"/>
    <property type="match status" value="1"/>
</dbReference>
<comment type="subcellular location">
    <subcellularLocation>
        <location evidence="8">Cytoplasm</location>
    </subcellularLocation>
</comment>
<evidence type="ECO:0000256" key="6">
    <source>
        <dbReference type="ARBA" id="ARBA00023146"/>
    </source>
</evidence>
<dbReference type="GO" id="GO:0005524">
    <property type="term" value="F:ATP binding"/>
    <property type="evidence" value="ECO:0007669"/>
    <property type="project" value="UniProtKB-UniRule"/>
</dbReference>
<dbReference type="PRINTS" id="PR01039">
    <property type="entry name" value="TRNASYNTHTRP"/>
</dbReference>
<dbReference type="FunFam" id="1.10.240.10:FF:000005">
    <property type="entry name" value="Tryptophan--tRNA ligase"/>
    <property type="match status" value="1"/>
</dbReference>
<reference evidence="10 11" key="1">
    <citation type="submission" date="2016-11" db="EMBL/GenBank/DDBJ databases">
        <authorList>
            <person name="Varghese N."/>
            <person name="Submissions S."/>
        </authorList>
    </citation>
    <scope>NUCLEOTIDE SEQUENCE [LARGE SCALE GENOMIC DNA]</scope>
    <source>
        <strain evidence="10 11">DSM 19027</strain>
    </source>
</reference>
<dbReference type="Pfam" id="PF00579">
    <property type="entry name" value="tRNA-synt_1b"/>
    <property type="match status" value="1"/>
</dbReference>
<keyword evidence="11" id="KW-1185">Reference proteome</keyword>
<evidence type="ECO:0000256" key="1">
    <source>
        <dbReference type="ARBA" id="ARBA00005594"/>
    </source>
</evidence>
<dbReference type="NCBIfam" id="TIGR00233">
    <property type="entry name" value="trpS"/>
    <property type="match status" value="1"/>
</dbReference>
<keyword evidence="8" id="KW-0963">Cytoplasm</keyword>
<dbReference type="EMBL" id="FQZP01000063">
    <property type="protein sequence ID" value="SHJ50950.1"/>
    <property type="molecule type" value="Genomic_DNA"/>
</dbReference>
<dbReference type="InterPro" id="IPR002306">
    <property type="entry name" value="Trp-tRNA-ligase"/>
</dbReference>
<gene>
    <name evidence="8" type="primary">trpS</name>
    <name evidence="10" type="ORF">SAMN05444373_10639</name>
</gene>
<dbReference type="GO" id="GO:0004830">
    <property type="term" value="F:tryptophan-tRNA ligase activity"/>
    <property type="evidence" value="ECO:0007669"/>
    <property type="project" value="UniProtKB-UniRule"/>
</dbReference>
<dbReference type="HAMAP" id="MF_00140_B">
    <property type="entry name" value="Trp_tRNA_synth_B"/>
    <property type="match status" value="1"/>
</dbReference>
<feature type="binding site" evidence="8">
    <location>
        <position position="139"/>
    </location>
    <ligand>
        <name>L-tryptophan</name>
        <dbReference type="ChEBI" id="CHEBI:57912"/>
    </ligand>
</feature>
<evidence type="ECO:0000256" key="8">
    <source>
        <dbReference type="HAMAP-Rule" id="MF_00140"/>
    </source>
</evidence>
<dbReference type="CDD" id="cd00806">
    <property type="entry name" value="TrpRS_core"/>
    <property type="match status" value="1"/>
</dbReference>
<organism evidence="10 11">
    <name type="scientific">Thermoclostridium caenicola</name>
    <dbReference type="NCBI Taxonomy" id="659425"/>
    <lineage>
        <taxon>Bacteria</taxon>
        <taxon>Bacillati</taxon>
        <taxon>Bacillota</taxon>
        <taxon>Clostridia</taxon>
        <taxon>Eubacteriales</taxon>
        <taxon>Oscillospiraceae</taxon>
        <taxon>Thermoclostridium</taxon>
    </lineage>
</organism>
<dbReference type="OrthoDB" id="9801042at2"/>
<evidence type="ECO:0000256" key="2">
    <source>
        <dbReference type="ARBA" id="ARBA00022598"/>
    </source>
</evidence>
<feature type="binding site" evidence="8">
    <location>
        <position position="190"/>
    </location>
    <ligand>
        <name>ATP</name>
        <dbReference type="ChEBI" id="CHEBI:30616"/>
    </ligand>
</feature>
<dbReference type="InterPro" id="IPR001412">
    <property type="entry name" value="aa-tRNA-synth_I_CS"/>
</dbReference>
<dbReference type="InterPro" id="IPR050203">
    <property type="entry name" value="Trp-tRNA_synthetase"/>
</dbReference>
<feature type="binding site" evidence="8">
    <location>
        <begin position="20"/>
        <end position="21"/>
    </location>
    <ligand>
        <name>ATP</name>
        <dbReference type="ChEBI" id="CHEBI:30616"/>
    </ligand>
</feature>
<evidence type="ECO:0000256" key="3">
    <source>
        <dbReference type="ARBA" id="ARBA00022741"/>
    </source>
</evidence>
<proteinExistence type="inferred from homology"/>
<dbReference type="PANTHER" id="PTHR43766:SF1">
    <property type="entry name" value="TRYPTOPHAN--TRNA LIGASE, MITOCHONDRIAL"/>
    <property type="match status" value="1"/>
</dbReference>
<keyword evidence="5 8" id="KW-0648">Protein biosynthesis</keyword>
<dbReference type="InterPro" id="IPR024109">
    <property type="entry name" value="Trp-tRNA-ligase_bac-type"/>
</dbReference>
<evidence type="ECO:0000313" key="10">
    <source>
        <dbReference type="EMBL" id="SHJ50950.1"/>
    </source>
</evidence>
<feature type="short sequence motif" description="'KMSKS' region" evidence="8">
    <location>
        <begin position="197"/>
        <end position="201"/>
    </location>
</feature>
<keyword evidence="6 8" id="KW-0030">Aminoacyl-tRNA synthetase</keyword>
<dbReference type="Proteomes" id="UP000324781">
    <property type="component" value="Unassembled WGS sequence"/>
</dbReference>
<evidence type="ECO:0000256" key="7">
    <source>
        <dbReference type="ARBA" id="ARBA00049929"/>
    </source>
</evidence>
<comment type="caution">
    <text evidence="8">Lacks conserved residue(s) required for the propagation of feature annotation.</text>
</comment>
<keyword evidence="2 8" id="KW-0436">Ligase</keyword>
<dbReference type="AlphaFoldDB" id="A0A1M6JW94"/>
<dbReference type="GO" id="GO:0005829">
    <property type="term" value="C:cytosol"/>
    <property type="evidence" value="ECO:0007669"/>
    <property type="project" value="TreeGrafter"/>
</dbReference>
<dbReference type="EC" id="6.1.1.2" evidence="8"/>
<comment type="similarity">
    <text evidence="1 8 9">Belongs to the class-I aminoacyl-tRNA synthetase family.</text>
</comment>
<dbReference type="GO" id="GO:0006436">
    <property type="term" value="P:tryptophanyl-tRNA aminoacylation"/>
    <property type="evidence" value="ECO:0007669"/>
    <property type="project" value="UniProtKB-UniRule"/>
</dbReference>
<accession>A0A1M6JW94</accession>
<dbReference type="RefSeq" id="WP_149679576.1">
    <property type="nucleotide sequence ID" value="NZ_DAONMB010000082.1"/>
</dbReference>
<dbReference type="Gene3D" id="1.10.240.10">
    <property type="entry name" value="Tyrosyl-Transfer RNA Synthetase"/>
    <property type="match status" value="1"/>
</dbReference>
<comment type="subunit">
    <text evidence="8">Homodimer.</text>
</comment>
<comment type="function">
    <text evidence="8">Catalyzes the attachment of tryptophan to tRNA(Trp).</text>
</comment>
<evidence type="ECO:0000313" key="11">
    <source>
        <dbReference type="Proteomes" id="UP000324781"/>
    </source>
</evidence>
<dbReference type="SUPFAM" id="SSF52374">
    <property type="entry name" value="Nucleotidylyl transferase"/>
    <property type="match status" value="1"/>
</dbReference>
<dbReference type="InterPro" id="IPR014729">
    <property type="entry name" value="Rossmann-like_a/b/a_fold"/>
</dbReference>
<sequence>MQKKGIILSGMRPTGAMHLGNYFGALENWIRLQDEYECYYFVADWHALTTGYEDTSEYKSNITNLLVDWLSAGLDHNKCVLFVQSAIKEHAELHLLFSMNVPLSWLYRCPTYKDQLNQLKEKNIATYGFLGYPCLQAADILAYKADFVPVGEDQLPHLEITREIARRFNFLYKCEVFPEPQPLLTKAKVLPGLDGRKMSKSYNNTIALADSPDVVQKKIMTMITDPARIHKTDPGHPEVCSVYAYHQLFTADEVPEIESACRKGEIGCVACKKKLAQNVTRFTTPIWERRQEWLKRPDDIRDIISKGCSKAREKASETMSDVRKAMQIDWI</sequence>
<protein>
    <recommendedName>
        <fullName evidence="8">Tryptophan--tRNA ligase</fullName>
        <ecNumber evidence="8">6.1.1.2</ecNumber>
    </recommendedName>
    <alternativeName>
        <fullName evidence="8">Tryptophanyl-tRNA synthetase</fullName>
        <shortName evidence="8">TrpRS</shortName>
    </alternativeName>
</protein>